<evidence type="ECO:0000256" key="1">
    <source>
        <dbReference type="ARBA" id="ARBA00023002"/>
    </source>
</evidence>
<keyword evidence="1" id="KW-0560">Oxidoreductase</keyword>
<accession>A0A4R2SSI0</accession>
<dbReference type="RefSeq" id="WP_131978079.1">
    <property type="nucleotide sequence ID" value="NZ_SLYB01000022.1"/>
</dbReference>
<dbReference type="CDD" id="cd19079">
    <property type="entry name" value="AKR_EcYajO-like"/>
    <property type="match status" value="1"/>
</dbReference>
<organism evidence="3 4">
    <name type="scientific">Cricetibacter osteomyelitidis</name>
    <dbReference type="NCBI Taxonomy" id="1521931"/>
    <lineage>
        <taxon>Bacteria</taxon>
        <taxon>Pseudomonadati</taxon>
        <taxon>Pseudomonadota</taxon>
        <taxon>Gammaproteobacteria</taxon>
        <taxon>Pasteurellales</taxon>
        <taxon>Pasteurellaceae</taxon>
        <taxon>Cricetibacter</taxon>
    </lineage>
</organism>
<dbReference type="EMBL" id="SLYB01000022">
    <property type="protein sequence ID" value="TCP93259.1"/>
    <property type="molecule type" value="Genomic_DNA"/>
</dbReference>
<dbReference type="GO" id="GO:0016491">
    <property type="term" value="F:oxidoreductase activity"/>
    <property type="evidence" value="ECO:0007669"/>
    <property type="project" value="UniProtKB-KW"/>
</dbReference>
<evidence type="ECO:0000313" key="4">
    <source>
        <dbReference type="Proteomes" id="UP000295763"/>
    </source>
</evidence>
<dbReference type="AlphaFoldDB" id="A0A4R2SSI0"/>
<dbReference type="Proteomes" id="UP000295763">
    <property type="component" value="Unassembled WGS sequence"/>
</dbReference>
<dbReference type="GO" id="GO:0005829">
    <property type="term" value="C:cytosol"/>
    <property type="evidence" value="ECO:0007669"/>
    <property type="project" value="UniProtKB-ARBA"/>
</dbReference>
<feature type="domain" description="NADP-dependent oxidoreductase" evidence="2">
    <location>
        <begin position="16"/>
        <end position="312"/>
    </location>
</feature>
<gene>
    <name evidence="3" type="ORF">EDC44_12214</name>
</gene>
<dbReference type="PANTHER" id="PTHR43364:SF4">
    <property type="entry name" value="NAD(P)-LINKED OXIDOREDUCTASE SUPERFAMILY PROTEIN"/>
    <property type="match status" value="1"/>
</dbReference>
<dbReference type="InterPro" id="IPR023210">
    <property type="entry name" value="NADP_OxRdtase_dom"/>
</dbReference>
<dbReference type="OrthoDB" id="9772407at2"/>
<comment type="caution">
    <text evidence="3">The sequence shown here is derived from an EMBL/GenBank/DDBJ whole genome shotgun (WGS) entry which is preliminary data.</text>
</comment>
<dbReference type="Pfam" id="PF00248">
    <property type="entry name" value="Aldo_ket_red"/>
    <property type="match status" value="1"/>
</dbReference>
<dbReference type="SUPFAM" id="SSF51430">
    <property type="entry name" value="NAD(P)-linked oxidoreductase"/>
    <property type="match status" value="1"/>
</dbReference>
<dbReference type="InterPro" id="IPR020471">
    <property type="entry name" value="AKR"/>
</dbReference>
<evidence type="ECO:0000313" key="3">
    <source>
        <dbReference type="EMBL" id="TCP93259.1"/>
    </source>
</evidence>
<dbReference type="FunFam" id="3.20.20.100:FF:000004">
    <property type="entry name" value="Oxidoreductase, aldo/keto reductase"/>
    <property type="match status" value="1"/>
</dbReference>
<keyword evidence="4" id="KW-1185">Reference proteome</keyword>
<dbReference type="PRINTS" id="PR00069">
    <property type="entry name" value="ALDKETRDTASE"/>
</dbReference>
<sequence>MQYIQLGNSDLNISCICLGCMSFGDASRWQHNWILDEAQSRQIIKHAIEKGINFFDTAIAYADGSSEQFVGRAVRDFMPRDQAVIATKFLPKPAENTLSGQDYIEQCLNQSLQNLGTDYVDLYIYHMWDYHTPMADIMQGLNNVVQAGKARYIGIANCYAWQLAEINALAEREGWAKFVSVQNHYNLIYREDEREMNDYCNTHGIALTPYSALAAGRLSRQPSETSTRLESDQIAKLKYDKTAEQDGKIIARVAELAEKYGVSMTQISLAWLLGKVASPVVGATKFHHIDGAVNALNITLSDEDTAYLQECYVPHELSGVMALNKPNTNVRFDKPLIK</sequence>
<dbReference type="Gene3D" id="3.20.20.100">
    <property type="entry name" value="NADP-dependent oxidoreductase domain"/>
    <property type="match status" value="1"/>
</dbReference>
<dbReference type="InterPro" id="IPR050523">
    <property type="entry name" value="AKR_Detox_Biosynth"/>
</dbReference>
<protein>
    <submittedName>
        <fullName evidence="3">Aryl-alcohol dehydrogenase-like predicted oxidoreductase</fullName>
    </submittedName>
</protein>
<evidence type="ECO:0000259" key="2">
    <source>
        <dbReference type="Pfam" id="PF00248"/>
    </source>
</evidence>
<reference evidence="3 4" key="1">
    <citation type="submission" date="2019-03" db="EMBL/GenBank/DDBJ databases">
        <title>Genomic Encyclopedia of Type Strains, Phase IV (KMG-IV): sequencing the most valuable type-strain genomes for metagenomic binning, comparative biology and taxonomic classification.</title>
        <authorList>
            <person name="Goeker M."/>
        </authorList>
    </citation>
    <scope>NUCLEOTIDE SEQUENCE [LARGE SCALE GENOMIC DNA]</scope>
    <source>
        <strain evidence="3 4">DSM 28404</strain>
    </source>
</reference>
<name>A0A4R2SSI0_9PAST</name>
<dbReference type="InterPro" id="IPR036812">
    <property type="entry name" value="NAD(P)_OxRdtase_dom_sf"/>
</dbReference>
<proteinExistence type="predicted"/>
<dbReference type="PANTHER" id="PTHR43364">
    <property type="entry name" value="NADH-SPECIFIC METHYLGLYOXAL REDUCTASE-RELATED"/>
    <property type="match status" value="1"/>
</dbReference>